<evidence type="ECO:0000313" key="3">
    <source>
        <dbReference type="Proteomes" id="UP001354971"/>
    </source>
</evidence>
<gene>
    <name evidence="2" type="ORF">V0U79_11330</name>
</gene>
<dbReference type="Proteomes" id="UP001354971">
    <property type="component" value="Unassembled WGS sequence"/>
</dbReference>
<dbReference type="Pfam" id="PF18958">
    <property type="entry name" value="DUF5700"/>
    <property type="match status" value="1"/>
</dbReference>
<feature type="signal peptide" evidence="1">
    <location>
        <begin position="1"/>
        <end position="23"/>
    </location>
</feature>
<reference evidence="2 3" key="1">
    <citation type="submission" date="2024-01" db="EMBL/GenBank/DDBJ databases">
        <title>Hyphobacterium bacterium isolated from marine sediment.</title>
        <authorList>
            <person name="Zhao S."/>
        </authorList>
    </citation>
    <scope>NUCLEOTIDE SEQUENCE [LARGE SCALE GENOMIC DNA]</scope>
    <source>
        <strain evidence="3">HN65</strain>
    </source>
</reference>
<evidence type="ECO:0008006" key="4">
    <source>
        <dbReference type="Google" id="ProtNLM"/>
    </source>
</evidence>
<name>A0ABU7LSU0_9PROT</name>
<dbReference type="InterPro" id="IPR043754">
    <property type="entry name" value="DUF5700"/>
</dbReference>
<dbReference type="RefSeq" id="WP_330199627.1">
    <property type="nucleotide sequence ID" value="NZ_JAZDRP010000007.1"/>
</dbReference>
<evidence type="ECO:0000256" key="1">
    <source>
        <dbReference type="SAM" id="SignalP"/>
    </source>
</evidence>
<dbReference type="EMBL" id="JAZDRP010000007">
    <property type="protein sequence ID" value="MEE2526963.1"/>
    <property type="molecule type" value="Genomic_DNA"/>
</dbReference>
<keyword evidence="1" id="KW-0732">Signal</keyword>
<evidence type="ECO:0000313" key="2">
    <source>
        <dbReference type="EMBL" id="MEE2526963.1"/>
    </source>
</evidence>
<dbReference type="PROSITE" id="PS51257">
    <property type="entry name" value="PROKAR_LIPOPROTEIN"/>
    <property type="match status" value="1"/>
</dbReference>
<comment type="caution">
    <text evidence="2">The sequence shown here is derived from an EMBL/GenBank/DDBJ whole genome shotgun (WGS) entry which is preliminary data.</text>
</comment>
<keyword evidence="3" id="KW-1185">Reference proteome</keyword>
<protein>
    <recommendedName>
        <fullName evidence="4">Aminopeptidase</fullName>
    </recommendedName>
</protein>
<sequence>MRPIIARLIIIALTGSLASCGQARPGDRLDSTHIDTALTAFRQDDPDVLGTLENGAAMAHLQRHAGRTGYYSRETTDRQIIEDLIHLDDPVQTGRALPAQQLRDRIVGDPERQQTCFGEARSHWPEDWREPVTVYLTWGYDIGVASDLGASLNLAHPHFLEQPDEVWFYCVHEVHHVGLIRRHEFPDIPGLETRGDLLAAVRYLTFLEGTAVYAAHDWRAREAALDADGDYAALQNPARMEVISAHYLEYLDTLSDRPPGEAISDADWEIIEEMSGGDRLWYRHGAFMAAEIDEVLGRAAYLEVLENGPDAFFAAFEALAETAR</sequence>
<proteinExistence type="predicted"/>
<accession>A0ABU7LSU0</accession>
<feature type="chain" id="PRO_5046041292" description="Aminopeptidase" evidence="1">
    <location>
        <begin position="24"/>
        <end position="324"/>
    </location>
</feature>
<organism evidence="2 3">
    <name type="scientific">Hyphobacterium lacteum</name>
    <dbReference type="NCBI Taxonomy" id="3116575"/>
    <lineage>
        <taxon>Bacteria</taxon>
        <taxon>Pseudomonadati</taxon>
        <taxon>Pseudomonadota</taxon>
        <taxon>Alphaproteobacteria</taxon>
        <taxon>Maricaulales</taxon>
        <taxon>Maricaulaceae</taxon>
        <taxon>Hyphobacterium</taxon>
    </lineage>
</organism>